<sequence>MARIASMIARLTPPVIVQGDILPSFGRICRTNHEGKAEETIPFSQANTSLKDLAPIHNPTLEKIVNSALKQDRVIFFGEQHHQPKVLSSQLQVIHQIWHSARKRAEEDSKPEPKLHIVFEQWSLEDQPFLHKINKAQTEEASELFSKSEEVTSEGFSFNHYALLIKLAREMGANVWGGFPPRTWARIIARGGSVEGDHAEKPSKDSHVAFDEIQKLDQERFEASLSALNLAEKDAETKQLLIPPLSTEQYKQIGQVSWAHRTYLKGMFAPDKRPLIPSEATAGQDNPLERVGFTPAQALKDTFFAHTISTILERDPNNIVIAICGLGHCEWRFGAPERLRGNAQPYIIVSKPNDSGFWPENTVENTEHDSNSTPSSHQQKGEEWQRKQADAILLYDWVD</sequence>
<protein>
    <recommendedName>
        <fullName evidence="2">Haem-binding uptake Tiki superfamily ChaN domain-containing protein</fullName>
    </recommendedName>
</protein>
<feature type="region of interest" description="Disordered" evidence="1">
    <location>
        <begin position="360"/>
        <end position="386"/>
    </location>
</feature>
<accession>A0A316VJ79</accession>
<dbReference type="InParanoid" id="A0A316VJ79"/>
<dbReference type="STRING" id="1280837.A0A316VJ79"/>
<feature type="domain" description="Haem-binding uptake Tiki superfamily ChaN" evidence="2">
    <location>
        <begin position="68"/>
        <end position="339"/>
    </location>
</feature>
<dbReference type="GeneID" id="37022300"/>
<proteinExistence type="predicted"/>
<dbReference type="Pfam" id="PF04187">
    <property type="entry name" value="Cofac_haem_bdg"/>
    <property type="match status" value="1"/>
</dbReference>
<reference evidence="3 4" key="1">
    <citation type="journal article" date="2018" name="Mol. Biol. Evol.">
        <title>Broad Genomic Sampling Reveals a Smut Pathogenic Ancestry of the Fungal Clade Ustilaginomycotina.</title>
        <authorList>
            <person name="Kijpornyongpan T."/>
            <person name="Mondo S.J."/>
            <person name="Barry K."/>
            <person name="Sandor L."/>
            <person name="Lee J."/>
            <person name="Lipzen A."/>
            <person name="Pangilinan J."/>
            <person name="LaButti K."/>
            <person name="Hainaut M."/>
            <person name="Henrissat B."/>
            <person name="Grigoriev I.V."/>
            <person name="Spatafora J.W."/>
            <person name="Aime M.C."/>
        </authorList>
    </citation>
    <scope>NUCLEOTIDE SEQUENCE [LARGE SCALE GENOMIC DNA]</scope>
    <source>
        <strain evidence="3 4">MCA 3882</strain>
    </source>
</reference>
<dbReference type="EMBL" id="KZ819602">
    <property type="protein sequence ID" value="PWN37672.1"/>
    <property type="molecule type" value="Genomic_DNA"/>
</dbReference>
<evidence type="ECO:0000313" key="4">
    <source>
        <dbReference type="Proteomes" id="UP000245771"/>
    </source>
</evidence>
<evidence type="ECO:0000256" key="1">
    <source>
        <dbReference type="SAM" id="MobiDB-lite"/>
    </source>
</evidence>
<gene>
    <name evidence="3" type="ORF">FA14DRAFT_17410</name>
</gene>
<dbReference type="AlphaFoldDB" id="A0A316VJ79"/>
<dbReference type="RefSeq" id="XP_025357974.1">
    <property type="nucleotide sequence ID" value="XM_025500519.1"/>
</dbReference>
<dbReference type="SUPFAM" id="SSF159501">
    <property type="entry name" value="EreA/ChaN-like"/>
    <property type="match status" value="1"/>
</dbReference>
<evidence type="ECO:0000259" key="2">
    <source>
        <dbReference type="Pfam" id="PF04187"/>
    </source>
</evidence>
<dbReference type="Proteomes" id="UP000245771">
    <property type="component" value="Unassembled WGS sequence"/>
</dbReference>
<name>A0A316VJ79_9BASI</name>
<dbReference type="InterPro" id="IPR007314">
    <property type="entry name" value="Cofac_haem-bd_dom"/>
</dbReference>
<organism evidence="3 4">
    <name type="scientific">Meira miltonrushii</name>
    <dbReference type="NCBI Taxonomy" id="1280837"/>
    <lineage>
        <taxon>Eukaryota</taxon>
        <taxon>Fungi</taxon>
        <taxon>Dikarya</taxon>
        <taxon>Basidiomycota</taxon>
        <taxon>Ustilaginomycotina</taxon>
        <taxon>Exobasidiomycetes</taxon>
        <taxon>Exobasidiales</taxon>
        <taxon>Brachybasidiaceae</taxon>
        <taxon>Meira</taxon>
    </lineage>
</organism>
<keyword evidence="4" id="KW-1185">Reference proteome</keyword>
<dbReference type="Gene3D" id="3.40.50.11550">
    <property type="match status" value="1"/>
</dbReference>
<dbReference type="OrthoDB" id="8300214at2759"/>
<evidence type="ECO:0000313" key="3">
    <source>
        <dbReference type="EMBL" id="PWN37672.1"/>
    </source>
</evidence>